<feature type="repeat" description="PPR" evidence="4">
    <location>
        <begin position="185"/>
        <end position="220"/>
    </location>
</feature>
<keyword evidence="3" id="KW-0809">Transit peptide</keyword>
<comment type="caution">
    <text evidence="6">The sequence shown here is derived from an EMBL/GenBank/DDBJ whole genome shotgun (WGS) entry which is preliminary data.</text>
</comment>
<sequence length="426" mass="47726">MLSSAHPHRLLSLPHLLRLFSTTSTPTPTPTSTSTPTESKPTPPPATKSAVKALLRRETDPDRAFSLLSSLPSSAFSSDYKPFVYLFSRRLSNSSRYDDAAKLLDSFIPHATAESDFASLLVAYGYASIPDRALSAFKARAADGSLTVSVLSFNALLSSFRRSSHFKQVPNLFTSLSEEYHISPNDVSYSILIKSLCLSRKVEEALAMLKLMREEKGINPTPAIYHIVLNSLYKINKFEEAEMLWNDMVERTGCKPDNAAYNARIYYHTTRLETDKVLELIKEMETAGIKPNTITYNLLLRCHFKSERWEDAKKVYEQMFLMKVCNPNDATFRILLEGFSQGGDFETGLEVFSSSLKKHKVPEFATVRMFVEGLVKDGKADRAKVVVKQVRKRFPAYLTDRWKQVEKDLGLSSDADETASNGVGGG</sequence>
<dbReference type="GO" id="GO:0031930">
    <property type="term" value="P:mitochondria-nucleus signaling pathway"/>
    <property type="evidence" value="ECO:0007669"/>
    <property type="project" value="TreeGrafter"/>
</dbReference>
<evidence type="ECO:0000256" key="5">
    <source>
        <dbReference type="SAM" id="MobiDB-lite"/>
    </source>
</evidence>
<accession>A0A9Q0HGK5</accession>
<dbReference type="Proteomes" id="UP001151287">
    <property type="component" value="Unassembled WGS sequence"/>
</dbReference>
<dbReference type="GO" id="GO:0010019">
    <property type="term" value="P:chloroplast-nucleus signaling pathway"/>
    <property type="evidence" value="ECO:0007669"/>
    <property type="project" value="TreeGrafter"/>
</dbReference>
<dbReference type="OrthoDB" id="185373at2759"/>
<dbReference type="EMBL" id="JAMQYH010000005">
    <property type="protein sequence ID" value="KAJ1686531.1"/>
    <property type="molecule type" value="Genomic_DNA"/>
</dbReference>
<evidence type="ECO:0000313" key="7">
    <source>
        <dbReference type="Proteomes" id="UP001151287"/>
    </source>
</evidence>
<dbReference type="Gene3D" id="1.25.40.10">
    <property type="entry name" value="Tetratricopeptide repeat domain"/>
    <property type="match status" value="2"/>
</dbReference>
<evidence type="ECO:0000256" key="4">
    <source>
        <dbReference type="PROSITE-ProRule" id="PRU00708"/>
    </source>
</evidence>
<feature type="repeat" description="PPR" evidence="4">
    <location>
        <begin position="221"/>
        <end position="256"/>
    </location>
</feature>
<dbReference type="InterPro" id="IPR011990">
    <property type="entry name" value="TPR-like_helical_dom_sf"/>
</dbReference>
<feature type="repeat" description="PPR" evidence="4">
    <location>
        <begin position="292"/>
        <end position="326"/>
    </location>
</feature>
<proteinExistence type="inferred from homology"/>
<evidence type="ECO:0000313" key="6">
    <source>
        <dbReference type="EMBL" id="KAJ1686531.1"/>
    </source>
</evidence>
<dbReference type="InterPro" id="IPR002885">
    <property type="entry name" value="PPR_rpt"/>
</dbReference>
<dbReference type="Pfam" id="PF12854">
    <property type="entry name" value="PPR_1"/>
    <property type="match status" value="1"/>
</dbReference>
<evidence type="ECO:0000256" key="2">
    <source>
        <dbReference type="ARBA" id="ARBA00022737"/>
    </source>
</evidence>
<organism evidence="6 7">
    <name type="scientific">Rhynchospora breviuscula</name>
    <dbReference type="NCBI Taxonomy" id="2022672"/>
    <lineage>
        <taxon>Eukaryota</taxon>
        <taxon>Viridiplantae</taxon>
        <taxon>Streptophyta</taxon>
        <taxon>Embryophyta</taxon>
        <taxon>Tracheophyta</taxon>
        <taxon>Spermatophyta</taxon>
        <taxon>Magnoliopsida</taxon>
        <taxon>Liliopsida</taxon>
        <taxon>Poales</taxon>
        <taxon>Cyperaceae</taxon>
        <taxon>Cyperoideae</taxon>
        <taxon>Rhynchosporeae</taxon>
        <taxon>Rhynchospora</taxon>
    </lineage>
</organism>
<feature type="repeat" description="PPR" evidence="4">
    <location>
        <begin position="328"/>
        <end position="362"/>
    </location>
</feature>
<dbReference type="GO" id="GO:0009507">
    <property type="term" value="C:chloroplast"/>
    <property type="evidence" value="ECO:0007669"/>
    <property type="project" value="TreeGrafter"/>
</dbReference>
<dbReference type="PANTHER" id="PTHR47936:SF8">
    <property type="entry name" value="PENTATRICOPEPTIDE REPEAT-CONTAINING PROTEIN"/>
    <property type="match status" value="1"/>
</dbReference>
<dbReference type="NCBIfam" id="TIGR00756">
    <property type="entry name" value="PPR"/>
    <property type="match status" value="3"/>
</dbReference>
<dbReference type="Pfam" id="PF13041">
    <property type="entry name" value="PPR_2"/>
    <property type="match status" value="2"/>
</dbReference>
<feature type="region of interest" description="Disordered" evidence="5">
    <location>
        <begin position="22"/>
        <end position="49"/>
    </location>
</feature>
<feature type="compositionally biased region" description="Low complexity" evidence="5">
    <location>
        <begin position="22"/>
        <end position="40"/>
    </location>
</feature>
<keyword evidence="7" id="KW-1185">Reference proteome</keyword>
<name>A0A9Q0HGK5_9POAL</name>
<evidence type="ECO:0000256" key="3">
    <source>
        <dbReference type="ARBA" id="ARBA00022946"/>
    </source>
</evidence>
<keyword evidence="2" id="KW-0677">Repeat</keyword>
<protein>
    <recommendedName>
        <fullName evidence="8">Pentatricopeptide repeat-containing protein</fullName>
    </recommendedName>
</protein>
<gene>
    <name evidence="6" type="ORF">LUZ63_017921</name>
</gene>
<dbReference type="PANTHER" id="PTHR47936">
    <property type="entry name" value="PPR_LONG DOMAIN-CONTAINING PROTEIN"/>
    <property type="match status" value="1"/>
</dbReference>
<evidence type="ECO:0000256" key="1">
    <source>
        <dbReference type="ARBA" id="ARBA00007626"/>
    </source>
</evidence>
<dbReference type="SUPFAM" id="SSF81901">
    <property type="entry name" value="HCP-like"/>
    <property type="match status" value="1"/>
</dbReference>
<dbReference type="PROSITE" id="PS51375">
    <property type="entry name" value="PPR"/>
    <property type="match status" value="4"/>
</dbReference>
<dbReference type="AlphaFoldDB" id="A0A9Q0HGK5"/>
<reference evidence="6" key="1">
    <citation type="journal article" date="2022" name="Cell">
        <title>Repeat-based holocentromeres influence genome architecture and karyotype evolution.</title>
        <authorList>
            <person name="Hofstatter P.G."/>
            <person name="Thangavel G."/>
            <person name="Lux T."/>
            <person name="Neumann P."/>
            <person name="Vondrak T."/>
            <person name="Novak P."/>
            <person name="Zhang M."/>
            <person name="Costa L."/>
            <person name="Castellani M."/>
            <person name="Scott A."/>
            <person name="Toegelov H."/>
            <person name="Fuchs J."/>
            <person name="Mata-Sucre Y."/>
            <person name="Dias Y."/>
            <person name="Vanzela A.L.L."/>
            <person name="Huettel B."/>
            <person name="Almeida C.C.S."/>
            <person name="Simkova H."/>
            <person name="Souza G."/>
            <person name="Pedrosa-Harand A."/>
            <person name="Macas J."/>
            <person name="Mayer K.F.X."/>
            <person name="Houben A."/>
            <person name="Marques A."/>
        </authorList>
    </citation>
    <scope>NUCLEOTIDE SEQUENCE</scope>
    <source>
        <tissue evidence="6">Leaves</tissue>
    </source>
</reference>
<evidence type="ECO:0008006" key="8">
    <source>
        <dbReference type="Google" id="ProtNLM"/>
    </source>
</evidence>
<comment type="similarity">
    <text evidence="1">Belongs to the PPR family. P subfamily.</text>
</comment>